<evidence type="ECO:0000313" key="3">
    <source>
        <dbReference type="Proteomes" id="UP000294003"/>
    </source>
</evidence>
<gene>
    <name evidence="2" type="ORF">DL762_001014</name>
</gene>
<dbReference type="InterPro" id="IPR053143">
    <property type="entry name" value="Arylsulfate_ST"/>
</dbReference>
<keyword evidence="1" id="KW-0732">Signal</keyword>
<name>A0ABY0HI33_9PEZI</name>
<feature type="chain" id="PRO_5045856508" description="Arylsulfotransferase N-terminal domain-containing protein" evidence="1">
    <location>
        <begin position="24"/>
        <end position="573"/>
    </location>
</feature>
<proteinExistence type="predicted"/>
<dbReference type="PANTHER" id="PTHR35340:SF5">
    <property type="entry name" value="ASST-DOMAIN-CONTAINING PROTEIN"/>
    <property type="match status" value="1"/>
</dbReference>
<feature type="signal peptide" evidence="1">
    <location>
        <begin position="1"/>
        <end position="23"/>
    </location>
</feature>
<sequence>MGEMSASIWIFLLLTFGLAGVLADLHFGAAEYDDYNAGLYGDRPNQTYYSTDIKSPLFLINTWKKDAVAPGSHIFMSPSVGGQHRSPMIFSAKDLSLVYADPSWDGGATVNLQEYKGKKYITFWSGKDYIGWGSGGGIILDENYRFFAHVTTTDEFETGADSHEFQLTPDGTALVNNYYKIPYNMTPVNGPADSILHDSAFQEIDIETGEALFTWRAKDHFELHESLNAYIFDADGGGWDWFHQNSIQKTPDGNYLISARHLCMLALINGTDGTRIWQLGGKKNDFKDLSDGRATKFGFQHNARFVDDTLREITFFDNNAEFPHSPTPKCDDACSRAVRVRLDYDAMTAELVQEFYHPKSVQAWAQGGVQPLPNGGAMIAWGTVPSVTEVNAEGETIMELQLSPWAVASGGRNGVSFYRVYKLDYTAYPPWGPSIACVNGTLYVSWNGATEVVSWSVFGGQSSVTLEAKNHVVPRAGFETAIEVDPSLELAFAQVHALDTNGNSLGSTDIVNMQTGEFLAGRFSPSETCNSRRFLVDSKAIGGHCNQHPEAGPSRGYRPDEKGAAIVLPGAPI</sequence>
<dbReference type="InterPro" id="IPR039535">
    <property type="entry name" value="ASST-like"/>
</dbReference>
<dbReference type="EMBL" id="QJNS01000017">
    <property type="protein sequence ID" value="RYO93576.1"/>
    <property type="molecule type" value="Genomic_DNA"/>
</dbReference>
<dbReference type="InterPro" id="IPR011045">
    <property type="entry name" value="N2O_reductase_N"/>
</dbReference>
<dbReference type="PANTHER" id="PTHR35340">
    <property type="entry name" value="PQQ ENZYME REPEAT PROTEIN-RELATED"/>
    <property type="match status" value="1"/>
</dbReference>
<evidence type="ECO:0008006" key="4">
    <source>
        <dbReference type="Google" id="ProtNLM"/>
    </source>
</evidence>
<organism evidence="2 3">
    <name type="scientific">Monosporascus cannonballus</name>
    <dbReference type="NCBI Taxonomy" id="155416"/>
    <lineage>
        <taxon>Eukaryota</taxon>
        <taxon>Fungi</taxon>
        <taxon>Dikarya</taxon>
        <taxon>Ascomycota</taxon>
        <taxon>Pezizomycotina</taxon>
        <taxon>Sordariomycetes</taxon>
        <taxon>Xylariomycetidae</taxon>
        <taxon>Xylariales</taxon>
        <taxon>Xylariales incertae sedis</taxon>
        <taxon>Monosporascus</taxon>
    </lineage>
</organism>
<dbReference type="SUPFAM" id="SSF50974">
    <property type="entry name" value="Nitrous oxide reductase, N-terminal domain"/>
    <property type="match status" value="1"/>
</dbReference>
<accession>A0ABY0HI33</accession>
<protein>
    <recommendedName>
        <fullName evidence="4">Arylsulfotransferase N-terminal domain-containing protein</fullName>
    </recommendedName>
</protein>
<comment type="caution">
    <text evidence="2">The sequence shown here is derived from an EMBL/GenBank/DDBJ whole genome shotgun (WGS) entry which is preliminary data.</text>
</comment>
<dbReference type="Pfam" id="PF14269">
    <property type="entry name" value="Arylsulfotran_2"/>
    <property type="match status" value="1"/>
</dbReference>
<keyword evidence="3" id="KW-1185">Reference proteome</keyword>
<reference evidence="2 3" key="1">
    <citation type="submission" date="2018-06" db="EMBL/GenBank/DDBJ databases">
        <title>Complete Genomes of Monosporascus.</title>
        <authorList>
            <person name="Robinson A.J."/>
            <person name="Natvig D.O."/>
        </authorList>
    </citation>
    <scope>NUCLEOTIDE SEQUENCE [LARGE SCALE GENOMIC DNA]</scope>
    <source>
        <strain evidence="2 3">CBS 609.92</strain>
    </source>
</reference>
<evidence type="ECO:0000256" key="1">
    <source>
        <dbReference type="SAM" id="SignalP"/>
    </source>
</evidence>
<dbReference type="Proteomes" id="UP000294003">
    <property type="component" value="Unassembled WGS sequence"/>
</dbReference>
<evidence type="ECO:0000313" key="2">
    <source>
        <dbReference type="EMBL" id="RYO93576.1"/>
    </source>
</evidence>